<comment type="caution">
    <text evidence="1">The sequence shown here is derived from an EMBL/GenBank/DDBJ whole genome shotgun (WGS) entry which is preliminary data.</text>
</comment>
<accession>A0A2N5CQ11</accession>
<name>A0A2N5CQ11_9CAUL</name>
<evidence type="ECO:0000313" key="1">
    <source>
        <dbReference type="EMBL" id="PLR09246.1"/>
    </source>
</evidence>
<gene>
    <name evidence="1" type="ORF">CFHF_19110</name>
</gene>
<dbReference type="Proteomes" id="UP000234483">
    <property type="component" value="Unassembled WGS sequence"/>
</dbReference>
<sequence length="70" mass="7332">MAAIAVHEDVQATRDLALIASHAVLLLALERSAAVLALSAYQDLLAAAIWRTVSANPARGLEALGRGLNR</sequence>
<dbReference type="AlphaFoldDB" id="A0A2N5CQ11"/>
<protein>
    <submittedName>
        <fullName evidence="1">Uncharacterized protein</fullName>
    </submittedName>
</protein>
<dbReference type="EMBL" id="PJRQ01000040">
    <property type="protein sequence ID" value="PLR09246.1"/>
    <property type="molecule type" value="Genomic_DNA"/>
</dbReference>
<reference evidence="1 2" key="1">
    <citation type="submission" date="2017-12" db="EMBL/GenBank/DDBJ databases">
        <title>The genome sequence of Caulobacter flavus CGMCC1 15093.</title>
        <authorList>
            <person name="Gao J."/>
            <person name="Mao X."/>
            <person name="Sun J."/>
        </authorList>
    </citation>
    <scope>NUCLEOTIDE SEQUENCE [LARGE SCALE GENOMIC DNA]</scope>
    <source>
        <strain evidence="1 2">CGMCC1 15093</strain>
    </source>
</reference>
<evidence type="ECO:0000313" key="2">
    <source>
        <dbReference type="Proteomes" id="UP000234483"/>
    </source>
</evidence>
<proteinExistence type="predicted"/>
<organism evidence="1 2">
    <name type="scientific">Caulobacter flavus</name>
    <dbReference type="NCBI Taxonomy" id="1679497"/>
    <lineage>
        <taxon>Bacteria</taxon>
        <taxon>Pseudomonadati</taxon>
        <taxon>Pseudomonadota</taxon>
        <taxon>Alphaproteobacteria</taxon>
        <taxon>Caulobacterales</taxon>
        <taxon>Caulobacteraceae</taxon>
        <taxon>Caulobacter</taxon>
    </lineage>
</organism>